<gene>
    <name evidence="19" type="ORF">NLU13_0177</name>
</gene>
<dbReference type="InterPro" id="IPR011074">
    <property type="entry name" value="CRAL/TRIO_N_dom"/>
</dbReference>
<dbReference type="PROSITE" id="PS50191">
    <property type="entry name" value="CRAL_TRIO"/>
    <property type="match status" value="1"/>
</dbReference>
<evidence type="ECO:0000256" key="9">
    <source>
        <dbReference type="ARBA" id="ARBA00022824"/>
    </source>
</evidence>
<evidence type="ECO:0000313" key="19">
    <source>
        <dbReference type="EMBL" id="KAK0390673.1"/>
    </source>
</evidence>
<dbReference type="EMBL" id="JAPDFR010000001">
    <property type="protein sequence ID" value="KAK0390673.1"/>
    <property type="molecule type" value="Genomic_DNA"/>
</dbReference>
<dbReference type="GO" id="GO:0032541">
    <property type="term" value="C:cortical endoplasmic reticulum"/>
    <property type="evidence" value="ECO:0007669"/>
    <property type="project" value="TreeGrafter"/>
</dbReference>
<feature type="compositionally biased region" description="Basic and acidic residues" evidence="17">
    <location>
        <begin position="330"/>
        <end position="344"/>
    </location>
</feature>
<keyword evidence="10 16" id="KW-0492">Microsome</keyword>
<comment type="similarity">
    <text evidence="3 16">Belongs to the SFH5 family.</text>
</comment>
<reference evidence="19" key="1">
    <citation type="submission" date="2022-10" db="EMBL/GenBank/DDBJ databases">
        <title>Determination and structural analysis of whole genome sequence of Sarocladium strictum F4-1.</title>
        <authorList>
            <person name="Hu L."/>
            <person name="Jiang Y."/>
        </authorList>
    </citation>
    <scope>NUCLEOTIDE SEQUENCE</scope>
    <source>
        <strain evidence="19">F4-1</strain>
    </source>
</reference>
<comment type="caution">
    <text evidence="19">The sequence shown here is derived from an EMBL/GenBank/DDBJ whole genome shotgun (WGS) entry which is preliminary data.</text>
</comment>
<keyword evidence="11" id="KW-0408">Iron</keyword>
<dbReference type="GO" id="GO:0005886">
    <property type="term" value="C:plasma membrane"/>
    <property type="evidence" value="ECO:0007669"/>
    <property type="project" value="TreeGrafter"/>
</dbReference>
<dbReference type="Proteomes" id="UP001175261">
    <property type="component" value="Unassembled WGS sequence"/>
</dbReference>
<protein>
    <recommendedName>
        <fullName evidence="4 16">Phosphatidylinositol transfer protein SFH5</fullName>
        <shortName evidence="16">PITP SFH5</shortName>
    </recommendedName>
</protein>
<dbReference type="Pfam" id="PF03765">
    <property type="entry name" value="CRAL_TRIO_N"/>
    <property type="match status" value="1"/>
</dbReference>
<dbReference type="SUPFAM" id="SSF46938">
    <property type="entry name" value="CRAL/TRIO N-terminal domain"/>
    <property type="match status" value="1"/>
</dbReference>
<keyword evidence="13 16" id="KW-0472">Membrane</keyword>
<organism evidence="19 20">
    <name type="scientific">Sarocladium strictum</name>
    <name type="common">Black bundle disease fungus</name>
    <name type="synonym">Acremonium strictum</name>
    <dbReference type="NCBI Taxonomy" id="5046"/>
    <lineage>
        <taxon>Eukaryota</taxon>
        <taxon>Fungi</taxon>
        <taxon>Dikarya</taxon>
        <taxon>Ascomycota</taxon>
        <taxon>Pezizomycotina</taxon>
        <taxon>Sordariomycetes</taxon>
        <taxon>Hypocreomycetidae</taxon>
        <taxon>Hypocreales</taxon>
        <taxon>Sarocladiaceae</taxon>
        <taxon>Sarocladium</taxon>
    </lineage>
</organism>
<evidence type="ECO:0000256" key="4">
    <source>
        <dbReference type="ARBA" id="ARBA00018320"/>
    </source>
</evidence>
<dbReference type="GO" id="GO:0046872">
    <property type="term" value="F:metal ion binding"/>
    <property type="evidence" value="ECO:0007669"/>
    <property type="project" value="UniProtKB-KW"/>
</dbReference>
<feature type="compositionally biased region" description="Basic and acidic residues" evidence="17">
    <location>
        <begin position="389"/>
        <end position="400"/>
    </location>
</feature>
<dbReference type="InterPro" id="IPR042938">
    <property type="entry name" value="Sfh5"/>
</dbReference>
<evidence type="ECO:0000256" key="8">
    <source>
        <dbReference type="ARBA" id="ARBA00022723"/>
    </source>
</evidence>
<feature type="compositionally biased region" description="Low complexity" evidence="17">
    <location>
        <begin position="315"/>
        <end position="329"/>
    </location>
</feature>
<evidence type="ECO:0000256" key="14">
    <source>
        <dbReference type="ARBA" id="ARBA00024146"/>
    </source>
</evidence>
<evidence type="ECO:0000256" key="10">
    <source>
        <dbReference type="ARBA" id="ARBA00022848"/>
    </source>
</evidence>
<dbReference type="GO" id="GO:0008526">
    <property type="term" value="F:phosphatidylinositol transfer activity"/>
    <property type="evidence" value="ECO:0007669"/>
    <property type="project" value="UniProtKB-UniRule"/>
</dbReference>
<feature type="region of interest" description="Disordered" evidence="17">
    <location>
        <begin position="287"/>
        <end position="400"/>
    </location>
</feature>
<evidence type="ECO:0000256" key="1">
    <source>
        <dbReference type="ARBA" id="ARBA00001970"/>
    </source>
</evidence>
<evidence type="ECO:0000256" key="12">
    <source>
        <dbReference type="ARBA" id="ARBA00023055"/>
    </source>
</evidence>
<keyword evidence="5 16" id="KW-0813">Transport</keyword>
<keyword evidence="12 16" id="KW-0445">Lipid transport</keyword>
<evidence type="ECO:0000256" key="11">
    <source>
        <dbReference type="ARBA" id="ARBA00023004"/>
    </source>
</evidence>
<comment type="cofactor">
    <cofactor evidence="1">
        <name>heme b</name>
        <dbReference type="ChEBI" id="CHEBI:60344"/>
    </cofactor>
</comment>
<evidence type="ECO:0000256" key="15">
    <source>
        <dbReference type="ARBA" id="ARBA00024180"/>
    </source>
</evidence>
<evidence type="ECO:0000256" key="5">
    <source>
        <dbReference type="ARBA" id="ARBA00022448"/>
    </source>
</evidence>
<keyword evidence="6 16" id="KW-0963">Cytoplasm</keyword>
<dbReference type="Pfam" id="PF00650">
    <property type="entry name" value="CRAL_TRIO"/>
    <property type="match status" value="1"/>
</dbReference>
<evidence type="ECO:0000256" key="13">
    <source>
        <dbReference type="ARBA" id="ARBA00023136"/>
    </source>
</evidence>
<evidence type="ECO:0000256" key="3">
    <source>
        <dbReference type="ARBA" id="ARBA00006667"/>
    </source>
</evidence>
<dbReference type="InterPro" id="IPR036865">
    <property type="entry name" value="CRAL-TRIO_dom_sf"/>
</dbReference>
<dbReference type="SUPFAM" id="SSF52087">
    <property type="entry name" value="CRAL/TRIO domain"/>
    <property type="match status" value="1"/>
</dbReference>
<evidence type="ECO:0000256" key="16">
    <source>
        <dbReference type="RuleBase" id="RU367059"/>
    </source>
</evidence>
<feature type="compositionally biased region" description="Low complexity" evidence="17">
    <location>
        <begin position="360"/>
        <end position="375"/>
    </location>
</feature>
<evidence type="ECO:0000256" key="2">
    <source>
        <dbReference type="ARBA" id="ARBA00004406"/>
    </source>
</evidence>
<dbReference type="AlphaFoldDB" id="A0AA39GQ19"/>
<comment type="subcellular location">
    <subcellularLocation>
        <location evidence="16">Cytoplasm</location>
    </subcellularLocation>
    <subcellularLocation>
        <location evidence="2 16">Endoplasmic reticulum membrane</location>
        <topology evidence="2 16">Peripheral membrane protein</topology>
    </subcellularLocation>
    <subcellularLocation>
        <location evidence="16">Microsome membrane</location>
        <topology evidence="16">Peripheral membrane protein</topology>
    </subcellularLocation>
</comment>
<keyword evidence="9 16" id="KW-0256">Endoplasmic reticulum</keyword>
<dbReference type="CDD" id="cd00170">
    <property type="entry name" value="SEC14"/>
    <property type="match status" value="1"/>
</dbReference>
<evidence type="ECO:0000256" key="17">
    <source>
        <dbReference type="SAM" id="MobiDB-lite"/>
    </source>
</evidence>
<dbReference type="SMART" id="SM00516">
    <property type="entry name" value="SEC14"/>
    <property type="match status" value="1"/>
</dbReference>
<feature type="domain" description="CRAL-TRIO" evidence="18">
    <location>
        <begin position="141"/>
        <end position="277"/>
    </location>
</feature>
<dbReference type="GO" id="GO:0005789">
    <property type="term" value="C:endoplasmic reticulum membrane"/>
    <property type="evidence" value="ECO:0007669"/>
    <property type="project" value="UniProtKB-SubCell"/>
</dbReference>
<accession>A0AA39GQ19</accession>
<keyword evidence="7" id="KW-0349">Heme</keyword>
<keyword evidence="20" id="KW-1185">Reference proteome</keyword>
<dbReference type="GO" id="GO:0043001">
    <property type="term" value="P:Golgi to plasma membrane protein transport"/>
    <property type="evidence" value="ECO:0007669"/>
    <property type="project" value="TreeGrafter"/>
</dbReference>
<dbReference type="InterPro" id="IPR036273">
    <property type="entry name" value="CRAL/TRIO_N_dom_sf"/>
</dbReference>
<dbReference type="GO" id="GO:0005829">
    <property type="term" value="C:cytosol"/>
    <property type="evidence" value="ECO:0007669"/>
    <property type="project" value="TreeGrafter"/>
</dbReference>
<evidence type="ECO:0000259" key="18">
    <source>
        <dbReference type="PROSITE" id="PS50191"/>
    </source>
</evidence>
<sequence length="400" mass="42902">MSNDAQAGVTATATAGNANESLLVQFAAALPEILASTGHDEMWGVTLKDVDHVPTSIVLTKFLRANTGDLTAAKKQLTSALEWRKKMQPLELVKQSYSEEKFGGLGYVTTHKDEGAAKETIISWNIYGVVKDNKKTFGDVEEFIKWRAALMELSVHKLNLPTATERIPEDGEDQYQMIQVHDYLSVSFFRPDPNVKKASQEAIRVFSLAYPELLAHKYFVNVPTIMGWMYGLMKLFVAPATLKKFHPMTSGTTLGSELPGIVATLPEAYGGKGQDVKTVGETVRLTSEPVPVAAEKKTEGTAPVPASEEKKEHAASPVTSAAAPAVTAVEETKAEESKAEETAKPADLPNPLGSAPVEPATKTESDAPAAAAPADTKTEEVATDAPVVEDAKPEGAGERK</sequence>
<dbReference type="PANTHER" id="PTHR47669:SF1">
    <property type="entry name" value="PHOSPHATIDYLINOSITOL TRANSFER PROTEIN SFH5"/>
    <property type="match status" value="1"/>
</dbReference>
<comment type="catalytic activity">
    <reaction evidence="14">
        <text>a 1,2-diacyl-sn-glycero-3-phospho-(1D-myo-inositol)(in) = a 1,2-diacyl-sn-glycero-3-phospho-(1D-myo-inositol)(out)</text>
        <dbReference type="Rhea" id="RHEA:38691"/>
        <dbReference type="ChEBI" id="CHEBI:57880"/>
    </reaction>
    <physiologicalReaction direction="left-to-right" evidence="14">
        <dbReference type="Rhea" id="RHEA:38692"/>
    </physiologicalReaction>
</comment>
<dbReference type="GO" id="GO:0017157">
    <property type="term" value="P:regulation of exocytosis"/>
    <property type="evidence" value="ECO:0007669"/>
    <property type="project" value="TreeGrafter"/>
</dbReference>
<dbReference type="InterPro" id="IPR001251">
    <property type="entry name" value="CRAL-TRIO_dom"/>
</dbReference>
<keyword evidence="8" id="KW-0479">Metal-binding</keyword>
<name>A0AA39GQ19_SARSR</name>
<evidence type="ECO:0000313" key="20">
    <source>
        <dbReference type="Proteomes" id="UP001175261"/>
    </source>
</evidence>
<dbReference type="Gene3D" id="3.40.525.10">
    <property type="entry name" value="CRAL-TRIO lipid binding domain"/>
    <property type="match status" value="1"/>
</dbReference>
<evidence type="ECO:0000256" key="6">
    <source>
        <dbReference type="ARBA" id="ARBA00022490"/>
    </source>
</evidence>
<proteinExistence type="inferred from homology"/>
<evidence type="ECO:0000256" key="7">
    <source>
        <dbReference type="ARBA" id="ARBA00022617"/>
    </source>
</evidence>
<dbReference type="PANTHER" id="PTHR47669">
    <property type="entry name" value="PHOSPHATIDYLINOSITOL TRANSFER PROTEIN SFH5"/>
    <property type="match status" value="1"/>
</dbReference>
<comment type="function">
    <text evidence="15">Non-classical phosphatidylinositol (PtdIns) transfer protein (PITP), which exhibits PtdIns-binding/transfer activity in the absence of detectable PtdCho-binding/transfer activity. Regulates PtdIns(4,5)P2 homeostasis at the plasma membrane. Heme-binding protein that may play a role in organic oxidant-induced stress responses.</text>
</comment>